<name>A0A5R9EF19_9ACTN</name>
<dbReference type="Proteomes" id="UP000305921">
    <property type="component" value="Unassembled WGS sequence"/>
</dbReference>
<dbReference type="EMBL" id="VAWE01000001">
    <property type="protein sequence ID" value="TLQ48638.1"/>
    <property type="molecule type" value="Genomic_DNA"/>
</dbReference>
<feature type="region of interest" description="Disordered" evidence="1">
    <location>
        <begin position="59"/>
        <end position="101"/>
    </location>
</feature>
<keyword evidence="3" id="KW-1185">Reference proteome</keyword>
<evidence type="ECO:0000256" key="1">
    <source>
        <dbReference type="SAM" id="MobiDB-lite"/>
    </source>
</evidence>
<gene>
    <name evidence="2" type="ORF">FEF34_33750</name>
</gene>
<evidence type="ECO:0008006" key="4">
    <source>
        <dbReference type="Google" id="ProtNLM"/>
    </source>
</evidence>
<accession>A0A5R9EF19</accession>
<proteinExistence type="predicted"/>
<feature type="compositionally biased region" description="Basic residues" evidence="1">
    <location>
        <begin position="88"/>
        <end position="101"/>
    </location>
</feature>
<sequence>MDESTAAAARRRAHQRGLSVNRYIEELVKQDAGEAGRAFVEAAADFMKQYESVFVEEFGAPVPPPAVSPSGDGDAESGAGVRPDGTGRRSRRTKSAVQGKR</sequence>
<organism evidence="2 3">
    <name type="scientific">Streptomyces marianii</name>
    <dbReference type="NCBI Taxonomy" id="1817406"/>
    <lineage>
        <taxon>Bacteria</taxon>
        <taxon>Bacillati</taxon>
        <taxon>Actinomycetota</taxon>
        <taxon>Actinomycetes</taxon>
        <taxon>Kitasatosporales</taxon>
        <taxon>Streptomycetaceae</taxon>
        <taxon>Streptomyces</taxon>
    </lineage>
</organism>
<reference evidence="2 3" key="1">
    <citation type="submission" date="2019-05" db="EMBL/GenBank/DDBJ databases">
        <title>Streptomyces marianii sp. nov., a novel marine actinomycete from southern coast of India.</title>
        <authorList>
            <person name="Iniyan A.M."/>
            <person name="Wink J."/>
            <person name="Ramprasad E."/>
            <person name="Ramana C.V."/>
            <person name="Bunk B."/>
            <person name="Sproer C."/>
            <person name="Joseph F.-J.R.S."/>
            <person name="Vincent S.G.P."/>
        </authorList>
    </citation>
    <scope>NUCLEOTIDE SEQUENCE [LARGE SCALE GENOMIC DNA]</scope>
    <source>
        <strain evidence="2 3">ICN19</strain>
    </source>
</reference>
<evidence type="ECO:0000313" key="2">
    <source>
        <dbReference type="EMBL" id="TLQ48638.1"/>
    </source>
</evidence>
<comment type="caution">
    <text evidence="2">The sequence shown here is derived from an EMBL/GenBank/DDBJ whole genome shotgun (WGS) entry which is preliminary data.</text>
</comment>
<protein>
    <recommendedName>
        <fullName evidence="4">Toxin-antitoxin system HicB family antitoxin</fullName>
    </recommendedName>
</protein>
<dbReference type="AlphaFoldDB" id="A0A5R9EF19"/>
<evidence type="ECO:0000313" key="3">
    <source>
        <dbReference type="Proteomes" id="UP000305921"/>
    </source>
</evidence>
<dbReference type="OrthoDB" id="3855023at2"/>